<sequence>MTNEDEMTKQINELEPLPESIKRINVAEQLPEWFKLERYEALLSLNVFDFIMQIDFRAEAYDERFVEDDLNKIAEKIIVPVHMKGPGDYWYSGRCDMATSGAVASLNNFDLCVLDAVARKKGIYGMTDGQDVSDLDRFDRGVPNKQQAFKAARHPLPGRLPVMLKLNEKSDDEILADLAALLPLWRAETKTPEPALNPEEGFFELPTLHVGLSVLKRAVEYKAIPMIDLMLWELVENVRITDELMAEVLFPDHSRGGQHIAQTLRPFAKDLVSGGCMVTRTRKALEKNRHIYGWVVSDFMEWRK</sequence>
<reference evidence="1 2" key="1">
    <citation type="submission" date="2017-08" db="EMBL/GenBank/DDBJ databases">
        <title>Draft Genome Sequence of the Marine Bacterium Oceanimonas baumannii ATCC 700832.</title>
        <authorList>
            <person name="Mcclelland W.D."/>
            <person name="Brennan M.A."/>
            <person name="Trachtenberg A.M."/>
            <person name="Maclea K.S."/>
        </authorList>
    </citation>
    <scope>NUCLEOTIDE SEQUENCE [LARGE SCALE GENOMIC DNA]</scope>
    <source>
        <strain evidence="1 2">ATCC 700832</strain>
    </source>
</reference>
<dbReference type="Pfam" id="PF19924">
    <property type="entry name" value="DUF6387"/>
    <property type="match status" value="1"/>
</dbReference>
<dbReference type="InterPro" id="IPR045664">
    <property type="entry name" value="DUF6387"/>
</dbReference>
<dbReference type="Proteomes" id="UP000243640">
    <property type="component" value="Unassembled WGS sequence"/>
</dbReference>
<evidence type="ECO:0000313" key="2">
    <source>
        <dbReference type="Proteomes" id="UP000243640"/>
    </source>
</evidence>
<organism evidence="1 2">
    <name type="scientific">Oceanimonas baumannii</name>
    <dbReference type="NCBI Taxonomy" id="129578"/>
    <lineage>
        <taxon>Bacteria</taxon>
        <taxon>Pseudomonadati</taxon>
        <taxon>Pseudomonadota</taxon>
        <taxon>Gammaproteobacteria</taxon>
        <taxon>Aeromonadales</taxon>
        <taxon>Aeromonadaceae</taxon>
        <taxon>Oceanimonas</taxon>
    </lineage>
</organism>
<protein>
    <submittedName>
        <fullName evidence="1">Uncharacterized protein</fullName>
    </submittedName>
</protein>
<dbReference type="EMBL" id="NQJF01000003">
    <property type="protein sequence ID" value="OYD25573.1"/>
    <property type="molecule type" value="Genomic_DNA"/>
</dbReference>
<dbReference type="AlphaFoldDB" id="A0A235CLX9"/>
<name>A0A235CLX9_9GAMM</name>
<comment type="caution">
    <text evidence="1">The sequence shown here is derived from an EMBL/GenBank/DDBJ whole genome shotgun (WGS) entry which is preliminary data.</text>
</comment>
<proteinExistence type="predicted"/>
<accession>A0A235CLX9</accession>
<gene>
    <name evidence="1" type="ORF">B6S09_05010</name>
</gene>
<evidence type="ECO:0000313" key="1">
    <source>
        <dbReference type="EMBL" id="OYD25573.1"/>
    </source>
</evidence>